<keyword evidence="9" id="KW-0472">Membrane</keyword>
<dbReference type="InterPro" id="IPR002401">
    <property type="entry name" value="Cyt_P450_E_grp-I"/>
</dbReference>
<dbReference type="InterPro" id="IPR001128">
    <property type="entry name" value="Cyt_P450"/>
</dbReference>
<comment type="caution">
    <text evidence="10">The sequence shown here is derived from an EMBL/GenBank/DDBJ whole genome shotgun (WGS) entry which is preliminary data.</text>
</comment>
<evidence type="ECO:0000256" key="5">
    <source>
        <dbReference type="ARBA" id="ARBA00023004"/>
    </source>
</evidence>
<dbReference type="Gene3D" id="1.10.630.10">
    <property type="entry name" value="Cytochrome P450"/>
    <property type="match status" value="1"/>
</dbReference>
<dbReference type="AlphaFoldDB" id="A0AA89C692"/>
<comment type="cofactor">
    <cofactor evidence="1 7">
        <name>heme</name>
        <dbReference type="ChEBI" id="CHEBI:30413"/>
    </cofactor>
</comment>
<sequence length="491" mass="56312">MFEEYVTFSNVLPISLGVISVIFLLLSTRRGRNLPPGPRGLPLLGSIREFKSAERSDDFARLRKQYGDVYSLRLGFTDFFVINGTKALSDLIVKQADAMSDRPSFMFTLSKGLGIAGASGDRWREQRSFALKTFRSFGVGKRCLEKQVMEEVTTLMTEMEHFKGSPFDISHLISISVSNIICSIVFGRRYDHDDNRFQYLMTVIQTYNLKRNLILENASKWLRYLPGDFTGVKKSIERQKEIRIFLAEQIREHRESFDKEVIRDYIDAFLLEQESQSSSNSYYSDDQLLETILNFFNAGTETTSTTIRWTIYYLITHPEVQAKMYEEIKLGLGASSCVSMTFRQNLPYCEAVITESLRLANIAPQSIPHGTCHDVTWNGYVIPKGSTVILNLSSVCMDPDLFPEPHIFKPERFLDKDGHFIGQKNFFPFSLGRRICLGESLANMELFLFIVTMVQWFQLLPEKEGVPPQVHVITGITRNPSDFMFRAIKRP</sequence>
<evidence type="ECO:0000313" key="10">
    <source>
        <dbReference type="EMBL" id="KAK3101328.1"/>
    </source>
</evidence>
<name>A0AA89C692_PINIB</name>
<dbReference type="InterPro" id="IPR050182">
    <property type="entry name" value="Cytochrome_P450_fam2"/>
</dbReference>
<dbReference type="Proteomes" id="UP001186944">
    <property type="component" value="Unassembled WGS sequence"/>
</dbReference>
<reference evidence="10" key="1">
    <citation type="submission" date="2019-08" db="EMBL/GenBank/DDBJ databases">
        <title>The improved chromosome-level genome for the pearl oyster Pinctada fucata martensii using PacBio sequencing and Hi-C.</title>
        <authorList>
            <person name="Zheng Z."/>
        </authorList>
    </citation>
    <scope>NUCLEOTIDE SEQUENCE</scope>
    <source>
        <strain evidence="10">ZZ-2019</strain>
        <tissue evidence="10">Adductor muscle</tissue>
    </source>
</reference>
<comment type="similarity">
    <text evidence="2 8">Belongs to the cytochrome P450 family.</text>
</comment>
<feature type="binding site" description="axial binding residue" evidence="7">
    <location>
        <position position="436"/>
    </location>
    <ligand>
        <name>heme</name>
        <dbReference type="ChEBI" id="CHEBI:30413"/>
    </ligand>
    <ligandPart>
        <name>Fe</name>
        <dbReference type="ChEBI" id="CHEBI:18248"/>
    </ligandPart>
</feature>
<evidence type="ECO:0000256" key="7">
    <source>
        <dbReference type="PIRSR" id="PIRSR602401-1"/>
    </source>
</evidence>
<dbReference type="GO" id="GO:0006805">
    <property type="term" value="P:xenobiotic metabolic process"/>
    <property type="evidence" value="ECO:0007669"/>
    <property type="project" value="TreeGrafter"/>
</dbReference>
<keyword evidence="9" id="KW-1133">Transmembrane helix</keyword>
<accession>A0AA89C692</accession>
<keyword evidence="4 8" id="KW-0560">Oxidoreductase</keyword>
<dbReference type="GO" id="GO:0008395">
    <property type="term" value="F:steroid hydroxylase activity"/>
    <property type="evidence" value="ECO:0007669"/>
    <property type="project" value="TreeGrafter"/>
</dbReference>
<dbReference type="PRINTS" id="PR00463">
    <property type="entry name" value="EP450I"/>
</dbReference>
<evidence type="ECO:0000256" key="9">
    <source>
        <dbReference type="SAM" id="Phobius"/>
    </source>
</evidence>
<keyword evidence="9" id="KW-0812">Transmembrane</keyword>
<dbReference type="FunFam" id="1.10.630.10:FF:000036">
    <property type="entry name" value="CYtochrome P450 family"/>
    <property type="match status" value="1"/>
</dbReference>
<evidence type="ECO:0000256" key="4">
    <source>
        <dbReference type="ARBA" id="ARBA00023002"/>
    </source>
</evidence>
<dbReference type="Pfam" id="PF00067">
    <property type="entry name" value="p450"/>
    <property type="match status" value="1"/>
</dbReference>
<organism evidence="10 11">
    <name type="scientific">Pinctada imbricata</name>
    <name type="common">Atlantic pearl-oyster</name>
    <name type="synonym">Pinctada martensii</name>
    <dbReference type="NCBI Taxonomy" id="66713"/>
    <lineage>
        <taxon>Eukaryota</taxon>
        <taxon>Metazoa</taxon>
        <taxon>Spiralia</taxon>
        <taxon>Lophotrochozoa</taxon>
        <taxon>Mollusca</taxon>
        <taxon>Bivalvia</taxon>
        <taxon>Autobranchia</taxon>
        <taxon>Pteriomorphia</taxon>
        <taxon>Pterioida</taxon>
        <taxon>Pterioidea</taxon>
        <taxon>Pteriidae</taxon>
        <taxon>Pinctada</taxon>
    </lineage>
</organism>
<evidence type="ECO:0000256" key="8">
    <source>
        <dbReference type="RuleBase" id="RU000461"/>
    </source>
</evidence>
<keyword evidence="6 8" id="KW-0503">Monooxygenase</keyword>
<keyword evidence="7 8" id="KW-0349">Heme</keyword>
<dbReference type="EMBL" id="VSWD01000005">
    <property type="protein sequence ID" value="KAK3101328.1"/>
    <property type="molecule type" value="Genomic_DNA"/>
</dbReference>
<dbReference type="InterPro" id="IPR036396">
    <property type="entry name" value="Cyt_P450_sf"/>
</dbReference>
<dbReference type="GO" id="GO:0020037">
    <property type="term" value="F:heme binding"/>
    <property type="evidence" value="ECO:0007669"/>
    <property type="project" value="InterPro"/>
</dbReference>
<dbReference type="GO" id="GO:0005737">
    <property type="term" value="C:cytoplasm"/>
    <property type="evidence" value="ECO:0007669"/>
    <property type="project" value="TreeGrafter"/>
</dbReference>
<dbReference type="PROSITE" id="PS00086">
    <property type="entry name" value="CYTOCHROME_P450"/>
    <property type="match status" value="1"/>
</dbReference>
<dbReference type="InterPro" id="IPR017972">
    <property type="entry name" value="Cyt_P450_CS"/>
</dbReference>
<evidence type="ECO:0000313" key="11">
    <source>
        <dbReference type="Proteomes" id="UP001186944"/>
    </source>
</evidence>
<feature type="transmembrane region" description="Helical" evidence="9">
    <location>
        <begin position="6"/>
        <end position="26"/>
    </location>
</feature>
<keyword evidence="5 7" id="KW-0408">Iron</keyword>
<dbReference type="GO" id="GO:0006082">
    <property type="term" value="P:organic acid metabolic process"/>
    <property type="evidence" value="ECO:0007669"/>
    <property type="project" value="TreeGrafter"/>
</dbReference>
<proteinExistence type="inferred from homology"/>
<evidence type="ECO:0000256" key="2">
    <source>
        <dbReference type="ARBA" id="ARBA00010617"/>
    </source>
</evidence>
<dbReference type="PANTHER" id="PTHR24300:SF397">
    <property type="entry name" value="CYTOCHROME P450 2U1"/>
    <property type="match status" value="1"/>
</dbReference>
<dbReference type="PRINTS" id="PR00385">
    <property type="entry name" value="P450"/>
</dbReference>
<dbReference type="PANTHER" id="PTHR24300">
    <property type="entry name" value="CYTOCHROME P450 508A4-RELATED"/>
    <property type="match status" value="1"/>
</dbReference>
<evidence type="ECO:0000256" key="1">
    <source>
        <dbReference type="ARBA" id="ARBA00001971"/>
    </source>
</evidence>
<keyword evidence="3 7" id="KW-0479">Metal-binding</keyword>
<evidence type="ECO:0000256" key="6">
    <source>
        <dbReference type="ARBA" id="ARBA00023033"/>
    </source>
</evidence>
<dbReference type="GO" id="GO:0016712">
    <property type="term" value="F:oxidoreductase activity, acting on paired donors, with incorporation or reduction of molecular oxygen, reduced flavin or flavoprotein as one donor, and incorporation of one atom of oxygen"/>
    <property type="evidence" value="ECO:0007669"/>
    <property type="project" value="TreeGrafter"/>
</dbReference>
<dbReference type="SUPFAM" id="SSF48264">
    <property type="entry name" value="Cytochrome P450"/>
    <property type="match status" value="1"/>
</dbReference>
<keyword evidence="11" id="KW-1185">Reference proteome</keyword>
<gene>
    <name evidence="10" type="ORF">FSP39_002716</name>
</gene>
<dbReference type="GO" id="GO:0005506">
    <property type="term" value="F:iron ion binding"/>
    <property type="evidence" value="ECO:0007669"/>
    <property type="project" value="InterPro"/>
</dbReference>
<evidence type="ECO:0000256" key="3">
    <source>
        <dbReference type="ARBA" id="ARBA00022723"/>
    </source>
</evidence>
<protein>
    <submittedName>
        <fullName evidence="10">Uncharacterized protein</fullName>
    </submittedName>
</protein>